<protein>
    <submittedName>
        <fullName evidence="2">PHP domain-containing protein</fullName>
    </submittedName>
</protein>
<dbReference type="SUPFAM" id="SSF89550">
    <property type="entry name" value="PHP domain-like"/>
    <property type="match status" value="1"/>
</dbReference>
<proteinExistence type="predicted"/>
<dbReference type="Pfam" id="PF02811">
    <property type="entry name" value="PHP"/>
    <property type="match status" value="1"/>
</dbReference>
<dbReference type="OrthoDB" id="9777619at2"/>
<dbReference type="Gene3D" id="3.20.20.140">
    <property type="entry name" value="Metal-dependent hydrolases"/>
    <property type="match status" value="1"/>
</dbReference>
<reference evidence="2 3" key="1">
    <citation type="submission" date="2019-05" db="EMBL/GenBank/DDBJ databases">
        <title>The metagenome of a microbial culture collection derived from dairy environment covers the genomic content of the human microbiome.</title>
        <authorList>
            <person name="Roder T."/>
            <person name="Wuthrich D."/>
            <person name="Sattari Z."/>
            <person name="Von Ah U."/>
            <person name="Bar C."/>
            <person name="Ronchi F."/>
            <person name="Macpherson A.J."/>
            <person name="Ganal-Vonarburg S.C."/>
            <person name="Bruggmann R."/>
            <person name="Vergeres G."/>
        </authorList>
    </citation>
    <scope>NUCLEOTIDE SEQUENCE [LARGE SCALE GENOMIC DNA]</scope>
    <source>
        <strain evidence="2 3">FAM 24235</strain>
    </source>
</reference>
<dbReference type="RefSeq" id="WP_138472078.1">
    <property type="nucleotide sequence ID" value="NZ_VBTE01000022.1"/>
</dbReference>
<feature type="domain" description="Polymerase/histidinol phosphatase N-terminal" evidence="1">
    <location>
        <begin position="3"/>
        <end position="83"/>
    </location>
</feature>
<dbReference type="Proteomes" id="UP000307201">
    <property type="component" value="Unassembled WGS sequence"/>
</dbReference>
<organism evidence="2 3">
    <name type="scientific">Marinilactibacillus psychrotolerans</name>
    <dbReference type="NCBI Taxonomy" id="191770"/>
    <lineage>
        <taxon>Bacteria</taxon>
        <taxon>Bacillati</taxon>
        <taxon>Bacillota</taxon>
        <taxon>Bacilli</taxon>
        <taxon>Lactobacillales</taxon>
        <taxon>Carnobacteriaceae</taxon>
        <taxon>Marinilactibacillus</taxon>
    </lineage>
</organism>
<evidence type="ECO:0000259" key="1">
    <source>
        <dbReference type="SMART" id="SM00481"/>
    </source>
</evidence>
<dbReference type="AlphaFoldDB" id="A0A5R9C2G2"/>
<name>A0A5R9C2G2_9LACT</name>
<dbReference type="InterPro" id="IPR003141">
    <property type="entry name" value="Pol/His_phosphatase_N"/>
</dbReference>
<dbReference type="EMBL" id="VBTE01000022">
    <property type="protein sequence ID" value="TLQ06924.1"/>
    <property type="molecule type" value="Genomic_DNA"/>
</dbReference>
<comment type="caution">
    <text evidence="2">The sequence shown here is derived from an EMBL/GenBank/DDBJ whole genome shotgun (WGS) entry which is preliminary data.</text>
</comment>
<dbReference type="GO" id="GO:0003824">
    <property type="term" value="F:catalytic activity"/>
    <property type="evidence" value="ECO:0007669"/>
    <property type="project" value="InterPro"/>
</dbReference>
<dbReference type="InterPro" id="IPR004013">
    <property type="entry name" value="PHP_dom"/>
</dbReference>
<evidence type="ECO:0000313" key="3">
    <source>
        <dbReference type="Proteomes" id="UP000307201"/>
    </source>
</evidence>
<evidence type="ECO:0000313" key="2">
    <source>
        <dbReference type="EMBL" id="TLQ06924.1"/>
    </source>
</evidence>
<dbReference type="SMART" id="SM00481">
    <property type="entry name" value="POLIIIAc"/>
    <property type="match status" value="1"/>
</dbReference>
<gene>
    <name evidence="2" type="ORF">FEZ48_07935</name>
</gene>
<dbReference type="InterPro" id="IPR016195">
    <property type="entry name" value="Pol/histidinol_Pase-like"/>
</dbReference>
<accession>A0A5R9C2G2</accession>
<sequence>MNIDFHTHVKVAKISRFMPEYFEDMMKEAKSAGLTALCMTEHFNTFQSMDTYDYLKEHYSYQSEYYDVNGLKVFTGMEIDVKEVGHILIIAQRDDIVNMRKRLSSFDKKPDFIPFKELMDLADQYNTLRIGGHPLRESTPLVHHNSEQLKRLDAFDLNGRDLYAQGQHPYIEQLETFASGLDMPIVGGSDTHQYLQYGSIMNETSRECETINELKEMITAGDYRVKVSRELDLKVKSASLVKKLIKGSLDTNGVATMYEEVALKNASAKAYYFRSGEIHFFFFVAYTRKVGINCFCRDNNICDSIIWRKHWYRFS</sequence>